<dbReference type="GO" id="GO:0000160">
    <property type="term" value="P:phosphorelay signal transduction system"/>
    <property type="evidence" value="ECO:0007669"/>
    <property type="project" value="InterPro"/>
</dbReference>
<keyword evidence="4" id="KW-0804">Transcription</keyword>
<sequence>MTTALLTSPRIDLLGNMMATLNNHSILPTAAKPRQMLALLALRPCQVVSVELLVEEVWGDNQPSRVRTATQTYIMQIRRLLSAAPFDSTEDAKQLLITRHNGYTLDFDPEQSDAWRFVEATRAGFVALDQRDYETASVKLEEAIQMWRGPALVDVDTGTVLRLEVERLNEYHRCAQEAWVEAELNLKRYRTALSELVALRAADPLNERLCGLQMAALYDSGRTPEALNAFRDLSRSLRAELGVTPSRKLVQLHESILRGDFLEGLPSRP</sequence>
<dbReference type="EMBL" id="SMFR01000008">
    <property type="protein sequence ID" value="TCJ89874.1"/>
    <property type="molecule type" value="Genomic_DNA"/>
</dbReference>
<dbReference type="InterPro" id="IPR011990">
    <property type="entry name" value="TPR-like_helical_dom_sf"/>
</dbReference>
<dbReference type="GO" id="GO:0003677">
    <property type="term" value="F:DNA binding"/>
    <property type="evidence" value="ECO:0007669"/>
    <property type="project" value="UniProtKB-UniRule"/>
</dbReference>
<dbReference type="InterPro" id="IPR051677">
    <property type="entry name" value="AfsR-DnrI-RedD_regulator"/>
</dbReference>
<dbReference type="SUPFAM" id="SSF48452">
    <property type="entry name" value="TPR-like"/>
    <property type="match status" value="1"/>
</dbReference>
<dbReference type="GO" id="GO:0006355">
    <property type="term" value="P:regulation of DNA-templated transcription"/>
    <property type="evidence" value="ECO:0007669"/>
    <property type="project" value="InterPro"/>
</dbReference>
<comment type="caution">
    <text evidence="7">The sequence shown here is derived from an EMBL/GenBank/DDBJ whole genome shotgun (WGS) entry which is preliminary data.</text>
</comment>
<evidence type="ECO:0000313" key="7">
    <source>
        <dbReference type="EMBL" id="TCJ89874.1"/>
    </source>
</evidence>
<dbReference type="InterPro" id="IPR005158">
    <property type="entry name" value="BTAD"/>
</dbReference>
<dbReference type="PANTHER" id="PTHR35807:SF1">
    <property type="entry name" value="TRANSCRIPTIONAL REGULATOR REDD"/>
    <property type="match status" value="1"/>
</dbReference>
<comment type="similarity">
    <text evidence="1">Belongs to the AfsR/DnrI/RedD regulatory family.</text>
</comment>
<dbReference type="SMART" id="SM01043">
    <property type="entry name" value="BTAD"/>
    <property type="match status" value="1"/>
</dbReference>
<dbReference type="InterPro" id="IPR016032">
    <property type="entry name" value="Sig_transdc_resp-reg_C-effctor"/>
</dbReference>
<feature type="DNA-binding region" description="OmpR/PhoB-type" evidence="5">
    <location>
        <begin position="2"/>
        <end position="107"/>
    </location>
</feature>
<evidence type="ECO:0000313" key="8">
    <source>
        <dbReference type="Proteomes" id="UP000294856"/>
    </source>
</evidence>
<feature type="domain" description="OmpR/PhoB-type" evidence="6">
    <location>
        <begin position="2"/>
        <end position="107"/>
    </location>
</feature>
<dbReference type="SMART" id="SM00862">
    <property type="entry name" value="Trans_reg_C"/>
    <property type="match status" value="1"/>
</dbReference>
<dbReference type="Pfam" id="PF03704">
    <property type="entry name" value="BTAD"/>
    <property type="match status" value="1"/>
</dbReference>
<evidence type="ECO:0000256" key="1">
    <source>
        <dbReference type="ARBA" id="ARBA00005820"/>
    </source>
</evidence>
<dbReference type="SUPFAM" id="SSF46894">
    <property type="entry name" value="C-terminal effector domain of the bipartite response regulators"/>
    <property type="match status" value="1"/>
</dbReference>
<keyword evidence="2" id="KW-0805">Transcription regulation</keyword>
<accession>A0A4R1FAS2</accession>
<dbReference type="PANTHER" id="PTHR35807">
    <property type="entry name" value="TRANSCRIPTIONAL REGULATOR REDD-RELATED"/>
    <property type="match status" value="1"/>
</dbReference>
<dbReference type="InterPro" id="IPR036388">
    <property type="entry name" value="WH-like_DNA-bd_sf"/>
</dbReference>
<dbReference type="CDD" id="cd15831">
    <property type="entry name" value="BTAD"/>
    <property type="match status" value="1"/>
</dbReference>
<keyword evidence="3 5" id="KW-0238">DNA-binding</keyword>
<gene>
    <name evidence="7" type="ORF">DFR71_6163</name>
</gene>
<dbReference type="Proteomes" id="UP000294856">
    <property type="component" value="Unassembled WGS sequence"/>
</dbReference>
<keyword evidence="8" id="KW-1185">Reference proteome</keyword>
<dbReference type="AlphaFoldDB" id="A0A4R1FAS2"/>
<dbReference type="Gene3D" id="1.10.10.10">
    <property type="entry name" value="Winged helix-like DNA-binding domain superfamily/Winged helix DNA-binding domain"/>
    <property type="match status" value="1"/>
</dbReference>
<evidence type="ECO:0000259" key="6">
    <source>
        <dbReference type="PROSITE" id="PS51755"/>
    </source>
</evidence>
<evidence type="ECO:0000256" key="3">
    <source>
        <dbReference type="ARBA" id="ARBA00023125"/>
    </source>
</evidence>
<dbReference type="STRING" id="1210063.GCA_001612665_05744"/>
<reference evidence="7 8" key="1">
    <citation type="submission" date="2019-03" db="EMBL/GenBank/DDBJ databases">
        <title>Genomic Encyclopedia of Type Strains, Phase IV (KMG-IV): sequencing the most valuable type-strain genomes for metagenomic binning, comparative biology and taxonomic classification.</title>
        <authorList>
            <person name="Goeker M."/>
        </authorList>
    </citation>
    <scope>NUCLEOTIDE SEQUENCE [LARGE SCALE GENOMIC DNA]</scope>
    <source>
        <strain evidence="7 8">DSM 44684</strain>
    </source>
</reference>
<dbReference type="Gene3D" id="1.25.40.10">
    <property type="entry name" value="Tetratricopeptide repeat domain"/>
    <property type="match status" value="1"/>
</dbReference>
<evidence type="ECO:0000256" key="5">
    <source>
        <dbReference type="PROSITE-ProRule" id="PRU01091"/>
    </source>
</evidence>
<evidence type="ECO:0000256" key="2">
    <source>
        <dbReference type="ARBA" id="ARBA00023015"/>
    </source>
</evidence>
<protein>
    <submittedName>
        <fullName evidence="7">DNA-binding SARP family transcriptional activator</fullName>
    </submittedName>
</protein>
<dbReference type="PROSITE" id="PS51755">
    <property type="entry name" value="OMPR_PHOB"/>
    <property type="match status" value="1"/>
</dbReference>
<dbReference type="InterPro" id="IPR001867">
    <property type="entry name" value="OmpR/PhoB-type_DNA-bd"/>
</dbReference>
<dbReference type="Pfam" id="PF00486">
    <property type="entry name" value="Trans_reg_C"/>
    <property type="match status" value="1"/>
</dbReference>
<proteinExistence type="inferred from homology"/>
<evidence type="ECO:0000256" key="4">
    <source>
        <dbReference type="ARBA" id="ARBA00023163"/>
    </source>
</evidence>
<organism evidence="7 8">
    <name type="scientific">Nocardia alba</name>
    <dbReference type="NCBI Taxonomy" id="225051"/>
    <lineage>
        <taxon>Bacteria</taxon>
        <taxon>Bacillati</taxon>
        <taxon>Actinomycetota</taxon>
        <taxon>Actinomycetes</taxon>
        <taxon>Mycobacteriales</taxon>
        <taxon>Nocardiaceae</taxon>
        <taxon>Nocardia</taxon>
    </lineage>
</organism>
<name>A0A4R1FAS2_9NOCA</name>
<dbReference type="OrthoDB" id="3543649at2"/>